<dbReference type="EMBL" id="JADJEV010000003">
    <property type="protein sequence ID" value="MBK6973026.1"/>
    <property type="molecule type" value="Genomic_DNA"/>
</dbReference>
<evidence type="ECO:0000256" key="4">
    <source>
        <dbReference type="ARBA" id="ARBA00023125"/>
    </source>
</evidence>
<dbReference type="Proteomes" id="UP000807785">
    <property type="component" value="Unassembled WGS sequence"/>
</dbReference>
<protein>
    <submittedName>
        <fullName evidence="6">Transposase</fullName>
    </submittedName>
</protein>
<organism evidence="6 7">
    <name type="scientific">Candidatus Methylophosphatis roskildensis</name>
    <dbReference type="NCBI Taxonomy" id="2899263"/>
    <lineage>
        <taxon>Bacteria</taxon>
        <taxon>Pseudomonadati</taxon>
        <taxon>Pseudomonadota</taxon>
        <taxon>Betaproteobacteria</taxon>
        <taxon>Nitrosomonadales</taxon>
        <taxon>Sterolibacteriaceae</taxon>
        <taxon>Candidatus Methylophosphatis</taxon>
    </lineage>
</organism>
<sequence>MAEWAEANLADGFTAFDFPQAYRIRLRTANGLERINREIKRGTRAASIFPNAASCLRLVSALLAECDEEWMTVKKYLTFQS</sequence>
<keyword evidence="4" id="KW-0238">DNA-binding</keyword>
<comment type="function">
    <text evidence="1">Required for the transposition of the insertion element.</text>
</comment>
<keyword evidence="3" id="KW-0815">Transposition</keyword>
<dbReference type="GO" id="GO:0006313">
    <property type="term" value="P:DNA transposition"/>
    <property type="evidence" value="ECO:0007669"/>
    <property type="project" value="InterPro"/>
</dbReference>
<evidence type="ECO:0000256" key="2">
    <source>
        <dbReference type="ARBA" id="ARBA00010961"/>
    </source>
</evidence>
<evidence type="ECO:0000256" key="1">
    <source>
        <dbReference type="ARBA" id="ARBA00002190"/>
    </source>
</evidence>
<dbReference type="GO" id="GO:0003677">
    <property type="term" value="F:DNA binding"/>
    <property type="evidence" value="ECO:0007669"/>
    <property type="project" value="UniProtKB-KW"/>
</dbReference>
<evidence type="ECO:0000313" key="6">
    <source>
        <dbReference type="EMBL" id="MBK6973026.1"/>
    </source>
</evidence>
<keyword evidence="5" id="KW-0233">DNA recombination</keyword>
<evidence type="ECO:0000256" key="5">
    <source>
        <dbReference type="ARBA" id="ARBA00023172"/>
    </source>
</evidence>
<name>A0A9D7E390_9PROT</name>
<gene>
    <name evidence="6" type="ORF">IPH26_08775</name>
</gene>
<evidence type="ECO:0000313" key="7">
    <source>
        <dbReference type="Proteomes" id="UP000807785"/>
    </source>
</evidence>
<dbReference type="InterPro" id="IPR001207">
    <property type="entry name" value="Transposase_mutator"/>
</dbReference>
<evidence type="ECO:0000256" key="3">
    <source>
        <dbReference type="ARBA" id="ARBA00022578"/>
    </source>
</evidence>
<comment type="caution">
    <text evidence="6">The sequence shown here is derived from an EMBL/GenBank/DDBJ whole genome shotgun (WGS) entry which is preliminary data.</text>
</comment>
<dbReference type="Pfam" id="PF00872">
    <property type="entry name" value="Transposase_mut"/>
    <property type="match status" value="1"/>
</dbReference>
<reference evidence="7" key="1">
    <citation type="journal article" date="2021" name="Nat. Commun.">
        <title>Connecting structure to function with the recovery of over 1000 high-quality metagenome-assembled genomes from activated sludge using long-read sequencing.</title>
        <authorList>
            <person name="Singleton C.M."/>
            <person name="Petriglieri F."/>
            <person name="Kristensen J.M."/>
            <person name="Kirkegaard R.H."/>
            <person name="Michaelsen T.Y."/>
            <person name="Andersen M.H."/>
            <person name="Kondrotaite Z."/>
            <person name="Karst S.M."/>
            <person name="Dueholm M.S."/>
            <person name="Nielsen P.H."/>
            <person name="Albertsen M."/>
        </authorList>
    </citation>
    <scope>NUCLEOTIDE SEQUENCE [LARGE SCALE GENOMIC DNA]</scope>
</reference>
<comment type="similarity">
    <text evidence="2">Belongs to the transposase mutator family.</text>
</comment>
<proteinExistence type="inferred from homology"/>
<dbReference type="GO" id="GO:0004803">
    <property type="term" value="F:transposase activity"/>
    <property type="evidence" value="ECO:0007669"/>
    <property type="project" value="InterPro"/>
</dbReference>
<dbReference type="AlphaFoldDB" id="A0A9D7E390"/>
<accession>A0A9D7E390</accession>